<evidence type="ECO:0000313" key="2">
    <source>
        <dbReference type="EMBL" id="CAK7273243.1"/>
    </source>
</evidence>
<evidence type="ECO:0000313" key="3">
    <source>
        <dbReference type="Proteomes" id="UP001642501"/>
    </source>
</evidence>
<proteinExistence type="predicted"/>
<protein>
    <submittedName>
        <fullName evidence="2">Uncharacterized protein</fullName>
    </submittedName>
</protein>
<gene>
    <name evidence="2" type="ORF">SEPCBS57363_005557</name>
</gene>
<dbReference type="EMBL" id="CAWUOM010000127">
    <property type="protein sequence ID" value="CAK7273243.1"/>
    <property type="molecule type" value="Genomic_DNA"/>
</dbReference>
<reference evidence="2 3" key="1">
    <citation type="submission" date="2024-01" db="EMBL/GenBank/DDBJ databases">
        <authorList>
            <person name="Allen C."/>
            <person name="Tagirdzhanova G."/>
        </authorList>
    </citation>
    <scope>NUCLEOTIDE SEQUENCE [LARGE SCALE GENOMIC DNA]</scope>
    <source>
        <strain evidence="2 3">CBS 573.63</strain>
    </source>
</reference>
<organism evidence="2 3">
    <name type="scientific">Sporothrix epigloea</name>
    <dbReference type="NCBI Taxonomy" id="1892477"/>
    <lineage>
        <taxon>Eukaryota</taxon>
        <taxon>Fungi</taxon>
        <taxon>Dikarya</taxon>
        <taxon>Ascomycota</taxon>
        <taxon>Pezizomycotina</taxon>
        <taxon>Sordariomycetes</taxon>
        <taxon>Sordariomycetidae</taxon>
        <taxon>Ophiostomatales</taxon>
        <taxon>Ophiostomataceae</taxon>
        <taxon>Sporothrix</taxon>
    </lineage>
</organism>
<feature type="region of interest" description="Disordered" evidence="1">
    <location>
        <begin position="132"/>
        <end position="169"/>
    </location>
</feature>
<keyword evidence="3" id="KW-1185">Reference proteome</keyword>
<comment type="caution">
    <text evidence="2">The sequence shown here is derived from an EMBL/GenBank/DDBJ whole genome shotgun (WGS) entry which is preliminary data.</text>
</comment>
<dbReference type="Proteomes" id="UP001642501">
    <property type="component" value="Unassembled WGS sequence"/>
</dbReference>
<sequence>MPTATGSQGTIGGAAAGAGLGGTAGAAAAAAAAAPNSSTPSTPVKVPSAAASYTPATLDPDLRSQINMVLIRDGHVGRIQDYLLHILNADTSNWPAMVQAHALQLLRSGEYTNFPALMDRIMDDVRHDMAFRDSGSSSSSSTNGANRINGTNGTKNGNGNGNGSKSGAVQLGSLALPQSVIDEALRATRESLDMVCEIEE</sequence>
<name>A0ABP0DY67_9PEZI</name>
<accession>A0ABP0DY67</accession>
<evidence type="ECO:0000256" key="1">
    <source>
        <dbReference type="SAM" id="MobiDB-lite"/>
    </source>
</evidence>